<dbReference type="EMBL" id="JANBTW010000007">
    <property type="protein sequence ID" value="KAJ2680115.1"/>
    <property type="molecule type" value="Genomic_DNA"/>
</dbReference>
<evidence type="ECO:0000256" key="4">
    <source>
        <dbReference type="ARBA" id="ARBA00022989"/>
    </source>
</evidence>
<keyword evidence="4 6" id="KW-1133">Transmembrane helix</keyword>
<evidence type="ECO:0000256" key="2">
    <source>
        <dbReference type="ARBA" id="ARBA00008096"/>
    </source>
</evidence>
<evidence type="ECO:0000313" key="7">
    <source>
        <dbReference type="EMBL" id="KAJ2680115.1"/>
    </source>
</evidence>
<comment type="similarity">
    <text evidence="2">Belongs to the SVP26 family.</text>
</comment>
<dbReference type="OrthoDB" id="28257at2759"/>
<dbReference type="PANTHER" id="PTHR13144">
    <property type="entry name" value="TEX261 PROTEIN"/>
    <property type="match status" value="1"/>
</dbReference>
<evidence type="ECO:0000256" key="6">
    <source>
        <dbReference type="SAM" id="Phobius"/>
    </source>
</evidence>
<evidence type="ECO:0000256" key="1">
    <source>
        <dbReference type="ARBA" id="ARBA00004141"/>
    </source>
</evidence>
<name>A0A9W8GAV3_9FUNG</name>
<evidence type="ECO:0000256" key="5">
    <source>
        <dbReference type="ARBA" id="ARBA00023136"/>
    </source>
</evidence>
<keyword evidence="3 6" id="KW-0812">Transmembrane</keyword>
<comment type="subcellular location">
    <subcellularLocation>
        <location evidence="1">Membrane</location>
        <topology evidence="1">Multi-pass membrane protein</topology>
    </subcellularLocation>
</comment>
<feature type="transmembrane region" description="Helical" evidence="6">
    <location>
        <begin position="6"/>
        <end position="31"/>
    </location>
</feature>
<evidence type="ECO:0000313" key="8">
    <source>
        <dbReference type="Proteomes" id="UP001151518"/>
    </source>
</evidence>
<dbReference type="GO" id="GO:0005789">
    <property type="term" value="C:endoplasmic reticulum membrane"/>
    <property type="evidence" value="ECO:0007669"/>
    <property type="project" value="TreeGrafter"/>
</dbReference>
<feature type="transmembrane region" description="Helical" evidence="6">
    <location>
        <begin position="121"/>
        <end position="145"/>
    </location>
</feature>
<dbReference type="Pfam" id="PF04148">
    <property type="entry name" value="Erv26"/>
    <property type="match status" value="1"/>
</dbReference>
<reference evidence="7" key="1">
    <citation type="submission" date="2022-07" db="EMBL/GenBank/DDBJ databases">
        <title>Phylogenomic reconstructions and comparative analyses of Kickxellomycotina fungi.</title>
        <authorList>
            <person name="Reynolds N.K."/>
            <person name="Stajich J.E."/>
            <person name="Barry K."/>
            <person name="Grigoriev I.V."/>
            <person name="Crous P."/>
            <person name="Smith M.E."/>
        </authorList>
    </citation>
    <scope>NUCLEOTIDE SEQUENCE</scope>
    <source>
        <strain evidence="7">NRRL 3115</strain>
    </source>
</reference>
<dbReference type="PANTHER" id="PTHR13144:SF0">
    <property type="entry name" value="PROTEIN TEX261"/>
    <property type="match status" value="1"/>
</dbReference>
<dbReference type="PROSITE" id="PS51257">
    <property type="entry name" value="PROKAR_LIPOPROTEIN"/>
    <property type="match status" value="1"/>
</dbReference>
<dbReference type="GO" id="GO:0006888">
    <property type="term" value="P:endoplasmic reticulum to Golgi vesicle-mediated transport"/>
    <property type="evidence" value="ECO:0007669"/>
    <property type="project" value="InterPro"/>
</dbReference>
<comment type="caution">
    <text evidence="7">The sequence shown here is derived from an EMBL/GenBank/DDBJ whole genome shotgun (WGS) entry which is preliminary data.</text>
</comment>
<accession>A0A9W8GAV3</accession>
<dbReference type="GO" id="GO:0030134">
    <property type="term" value="C:COPII-coated ER to Golgi transport vesicle"/>
    <property type="evidence" value="ECO:0007669"/>
    <property type="project" value="TreeGrafter"/>
</dbReference>
<dbReference type="InterPro" id="IPR007277">
    <property type="entry name" value="Svp26/Tex261"/>
</dbReference>
<evidence type="ECO:0000256" key="3">
    <source>
        <dbReference type="ARBA" id="ARBA00022692"/>
    </source>
</evidence>
<proteinExistence type="inferred from homology"/>
<dbReference type="GO" id="GO:0097020">
    <property type="term" value="F:COPII receptor activity"/>
    <property type="evidence" value="ECO:0007669"/>
    <property type="project" value="InterPro"/>
</dbReference>
<dbReference type="GO" id="GO:0000139">
    <property type="term" value="C:Golgi membrane"/>
    <property type="evidence" value="ECO:0007669"/>
    <property type="project" value="TreeGrafter"/>
</dbReference>
<protein>
    <submittedName>
        <fullName evidence="7">Erv26 super protein</fullName>
    </submittedName>
</protein>
<gene>
    <name evidence="7" type="primary">SVP26</name>
    <name evidence="7" type="ORF">GGI25_001005</name>
</gene>
<dbReference type="AlphaFoldDB" id="A0A9W8GAV3"/>
<sequence length="186" mass="21219">MVFFKALVVLGWITFSVFLVFSIGCGLYVLSEWVEEYPRLTRRLIGYMVWGVDVILLLMAIEGLSTWRLLVSACANHIYALNLDSFPLVNLGGIRFLGSCSLAVGNHFLWFFYFIQNLTFAFGQVCSFMFFCIWLVPLALFVSLVPAETSLPSARDSDRKNRQNMFKSLFSKLKQTDGEQQSLHVD</sequence>
<keyword evidence="5 6" id="KW-0472">Membrane</keyword>
<feature type="transmembrane region" description="Helical" evidence="6">
    <location>
        <begin position="96"/>
        <end position="115"/>
    </location>
</feature>
<feature type="transmembrane region" description="Helical" evidence="6">
    <location>
        <begin position="43"/>
        <end position="61"/>
    </location>
</feature>
<dbReference type="Proteomes" id="UP001151518">
    <property type="component" value="Unassembled WGS sequence"/>
</dbReference>
<organism evidence="7 8">
    <name type="scientific">Coemansia spiralis</name>
    <dbReference type="NCBI Taxonomy" id="417178"/>
    <lineage>
        <taxon>Eukaryota</taxon>
        <taxon>Fungi</taxon>
        <taxon>Fungi incertae sedis</taxon>
        <taxon>Zoopagomycota</taxon>
        <taxon>Kickxellomycotina</taxon>
        <taxon>Kickxellomycetes</taxon>
        <taxon>Kickxellales</taxon>
        <taxon>Kickxellaceae</taxon>
        <taxon>Coemansia</taxon>
    </lineage>
</organism>